<dbReference type="InterPro" id="IPR047057">
    <property type="entry name" value="MerR_fam"/>
</dbReference>
<dbReference type="InterPro" id="IPR029442">
    <property type="entry name" value="GyrI-like"/>
</dbReference>
<dbReference type="Gene3D" id="3.20.80.10">
    <property type="entry name" value="Regulatory factor, effector binding domain"/>
    <property type="match status" value="1"/>
</dbReference>
<dbReference type="GO" id="GO:0003677">
    <property type="term" value="F:DNA binding"/>
    <property type="evidence" value="ECO:0007669"/>
    <property type="project" value="UniProtKB-KW"/>
</dbReference>
<dbReference type="EMBL" id="LAYJ01000029">
    <property type="protein sequence ID" value="KKI52281.1"/>
    <property type="molecule type" value="Genomic_DNA"/>
</dbReference>
<reference evidence="4 5" key="1">
    <citation type="submission" date="2015-04" db="EMBL/GenBank/DDBJ databases">
        <title>Draft genome sequence of bacteremic isolate Catabacter hongkongensis type strain HKU16T.</title>
        <authorList>
            <person name="Lau S.K."/>
            <person name="Teng J.L."/>
            <person name="Huang Y."/>
            <person name="Curreem S.O."/>
            <person name="Tsui S.K."/>
            <person name="Woo P.C."/>
        </authorList>
    </citation>
    <scope>NUCLEOTIDE SEQUENCE [LARGE SCALE GENOMIC DNA]</scope>
    <source>
        <strain evidence="4 5">HKU16</strain>
    </source>
</reference>
<organism evidence="4 5">
    <name type="scientific">Christensenella hongkongensis</name>
    <dbReference type="NCBI Taxonomy" id="270498"/>
    <lineage>
        <taxon>Bacteria</taxon>
        <taxon>Bacillati</taxon>
        <taxon>Bacillota</taxon>
        <taxon>Clostridia</taxon>
        <taxon>Christensenellales</taxon>
        <taxon>Christensenellaceae</taxon>
        <taxon>Christensenella</taxon>
    </lineage>
</organism>
<proteinExistence type="predicted"/>
<feature type="coiled-coil region" evidence="2">
    <location>
        <begin position="83"/>
        <end position="110"/>
    </location>
</feature>
<dbReference type="Pfam" id="PF06445">
    <property type="entry name" value="GyrI-like"/>
    <property type="match status" value="1"/>
</dbReference>
<dbReference type="Proteomes" id="UP000034076">
    <property type="component" value="Unassembled WGS sequence"/>
</dbReference>
<dbReference type="InterPro" id="IPR011256">
    <property type="entry name" value="Reg_factor_effector_dom_sf"/>
</dbReference>
<dbReference type="GO" id="GO:0003700">
    <property type="term" value="F:DNA-binding transcription factor activity"/>
    <property type="evidence" value="ECO:0007669"/>
    <property type="project" value="InterPro"/>
</dbReference>
<keyword evidence="2" id="KW-0175">Coiled coil</keyword>
<comment type="caution">
    <text evidence="4">The sequence shown here is derived from an EMBL/GenBank/DDBJ whole genome shotgun (WGS) entry which is preliminary data.</text>
</comment>
<gene>
    <name evidence="4" type="ORF">CHK_0189</name>
</gene>
<feature type="domain" description="HTH merR-type" evidence="3">
    <location>
        <begin position="1"/>
        <end position="70"/>
    </location>
</feature>
<dbReference type="SMART" id="SM00871">
    <property type="entry name" value="AraC_E_bind"/>
    <property type="match status" value="1"/>
</dbReference>
<dbReference type="AlphaFoldDB" id="A0A0M2NMQ8"/>
<evidence type="ECO:0000256" key="1">
    <source>
        <dbReference type="ARBA" id="ARBA00023125"/>
    </source>
</evidence>
<evidence type="ECO:0000259" key="3">
    <source>
        <dbReference type="PROSITE" id="PS50937"/>
    </source>
</evidence>
<protein>
    <submittedName>
        <fullName evidence="4">Transcriptional regulator, MerR family</fullName>
    </submittedName>
</protein>
<dbReference type="PANTHER" id="PTHR30204:SF97">
    <property type="entry name" value="MERR FAMILY REGULATORY PROTEIN"/>
    <property type="match status" value="1"/>
</dbReference>
<dbReference type="PANTHER" id="PTHR30204">
    <property type="entry name" value="REDOX-CYCLING DRUG-SENSING TRANSCRIPTIONAL ACTIVATOR SOXR"/>
    <property type="match status" value="1"/>
</dbReference>
<dbReference type="Gene3D" id="1.10.1660.10">
    <property type="match status" value="1"/>
</dbReference>
<evidence type="ECO:0000313" key="5">
    <source>
        <dbReference type="Proteomes" id="UP000034076"/>
    </source>
</evidence>
<sequence length="265" mass="30105">MLTIGGFAKLGGLSARMLRHYDLMGLLCPAYVAENGYRYYDPAQLAVAEQIETLKGYGFSLAEIRGLLPLPQEELAVRIHTRRLRLQGELDALRKKLRQMEADIAEMEGTGIMMEKYHVIVMNAPPQKVFCLRKTISVSETHELFQELLKEMKDRGFTRTGVTQQMYMGDEFSYDAMDVEAQVEVAQDGDGVKTLPAGTFAAVTHVGPYETVRYAYEAIQNWFENQNEYEVCGPAIERFLKDEEMALSPEELETAVLFPVKKKER</sequence>
<dbReference type="RefSeq" id="WP_046442079.1">
    <property type="nucleotide sequence ID" value="NZ_LAYJ01000029.1"/>
</dbReference>
<evidence type="ECO:0000313" key="4">
    <source>
        <dbReference type="EMBL" id="KKI52281.1"/>
    </source>
</evidence>
<dbReference type="SUPFAM" id="SSF55136">
    <property type="entry name" value="Probable bacterial effector-binding domain"/>
    <property type="match status" value="1"/>
</dbReference>
<dbReference type="OrthoDB" id="9773308at2"/>
<dbReference type="InterPro" id="IPR000551">
    <property type="entry name" value="MerR-type_HTH_dom"/>
</dbReference>
<dbReference type="InterPro" id="IPR009061">
    <property type="entry name" value="DNA-bd_dom_put_sf"/>
</dbReference>
<evidence type="ECO:0000256" key="2">
    <source>
        <dbReference type="SAM" id="Coils"/>
    </source>
</evidence>
<dbReference type="InterPro" id="IPR010499">
    <property type="entry name" value="AraC_E-bd"/>
</dbReference>
<dbReference type="SMART" id="SM00422">
    <property type="entry name" value="HTH_MERR"/>
    <property type="match status" value="1"/>
</dbReference>
<keyword evidence="1" id="KW-0238">DNA-binding</keyword>
<accession>A0A0M2NMQ8</accession>
<dbReference type="Pfam" id="PF13411">
    <property type="entry name" value="MerR_1"/>
    <property type="match status" value="1"/>
</dbReference>
<keyword evidence="5" id="KW-1185">Reference proteome</keyword>
<dbReference type="SUPFAM" id="SSF46955">
    <property type="entry name" value="Putative DNA-binding domain"/>
    <property type="match status" value="1"/>
</dbReference>
<dbReference type="PROSITE" id="PS50937">
    <property type="entry name" value="HTH_MERR_2"/>
    <property type="match status" value="1"/>
</dbReference>
<dbReference type="STRING" id="270498.CHK_0189"/>
<name>A0A0M2NMQ8_9FIRM</name>